<evidence type="ECO:0000256" key="1">
    <source>
        <dbReference type="SAM" id="MobiDB-lite"/>
    </source>
</evidence>
<protein>
    <submittedName>
        <fullName evidence="3">Uncharacterized protein</fullName>
    </submittedName>
</protein>
<proteinExistence type="predicted"/>
<evidence type="ECO:0000313" key="4">
    <source>
        <dbReference type="Proteomes" id="UP000317494"/>
    </source>
</evidence>
<evidence type="ECO:0000313" key="3">
    <source>
        <dbReference type="EMBL" id="TPX53643.1"/>
    </source>
</evidence>
<dbReference type="AlphaFoldDB" id="A0A507DPX0"/>
<accession>A0A507DPX0</accession>
<comment type="caution">
    <text evidence="3">The sequence shown here is derived from an EMBL/GenBank/DDBJ whole genome shotgun (WGS) entry which is preliminary data.</text>
</comment>
<name>A0A507DPX0_9FUNG</name>
<feature type="compositionally biased region" description="Polar residues" evidence="1">
    <location>
        <begin position="216"/>
        <end position="226"/>
    </location>
</feature>
<evidence type="ECO:0000313" key="5">
    <source>
        <dbReference type="Proteomes" id="UP000320475"/>
    </source>
</evidence>
<gene>
    <name evidence="2" type="ORF">SeLEV6574_g05449</name>
    <name evidence="3" type="ORF">SeMB42_g00636</name>
</gene>
<feature type="region of interest" description="Disordered" evidence="1">
    <location>
        <begin position="114"/>
        <end position="236"/>
    </location>
</feature>
<dbReference type="EMBL" id="QEAM01000257">
    <property type="protein sequence ID" value="TPX42704.1"/>
    <property type="molecule type" value="Genomic_DNA"/>
</dbReference>
<reference evidence="4 5" key="1">
    <citation type="journal article" date="2019" name="Sci. Rep.">
        <title>Comparative genomics of chytrid fungi reveal insights into the obligate biotrophic and pathogenic lifestyle of Synchytrium endobioticum.</title>
        <authorList>
            <person name="van de Vossenberg B.T.L.H."/>
            <person name="Warris S."/>
            <person name="Nguyen H.D.T."/>
            <person name="van Gent-Pelzer M.P.E."/>
            <person name="Joly D.L."/>
            <person name="van de Geest H.C."/>
            <person name="Bonants P.J.M."/>
            <person name="Smith D.S."/>
            <person name="Levesque C.A."/>
            <person name="van der Lee T.A.J."/>
        </authorList>
    </citation>
    <scope>NUCLEOTIDE SEQUENCE [LARGE SCALE GENOMIC DNA]</scope>
    <source>
        <strain evidence="2 5">LEV6574</strain>
        <strain evidence="3 4">MB42</strain>
    </source>
</reference>
<feature type="compositionally biased region" description="Low complexity" evidence="1">
    <location>
        <begin position="203"/>
        <end position="215"/>
    </location>
</feature>
<dbReference type="Proteomes" id="UP000320475">
    <property type="component" value="Unassembled WGS sequence"/>
</dbReference>
<feature type="region of interest" description="Disordered" evidence="1">
    <location>
        <begin position="465"/>
        <end position="487"/>
    </location>
</feature>
<dbReference type="Proteomes" id="UP000317494">
    <property type="component" value="Unassembled WGS sequence"/>
</dbReference>
<evidence type="ECO:0000313" key="2">
    <source>
        <dbReference type="EMBL" id="TPX42704.1"/>
    </source>
</evidence>
<feature type="compositionally biased region" description="Basic residues" evidence="1">
    <location>
        <begin position="177"/>
        <end position="189"/>
    </location>
</feature>
<sequence>MFTSTGNIEEKASIYSKSSTSSDGSTGRARDMLKNHTSSSGSPAPDSNRLHQPASHQQTKMNEIYELVVQIRNDLDKFTRDSTGRLTALEEQMLQIDPGALVYKNATSKSNAIRTEGTFTPLADSTAQRKNGQRMDEDEDELGRGLVKRPPKRTRTSMPGSTTTSTAKEEKDGTKSKTVKGRKMGRPRKDRQSAPVVMNNDRSSSSNGVSVVSTSDGKTGSTLTRSRPSDVGVTNGMGAVRDEKKEAEVDKNLSDFCDHLRQYLCETDMYAVTKNLEYELWYGEERFQSIPTRQVSYLIRSFRNAIKSSIYTFIRHILDLETRKSGQEVFTRCKEVLQNEQHLNDGEKKLQSKILARALALCFRGIDSPARRHSWNLYPQPVIAFTMHALTHTLENYGVENSVAENSKKIYEDTMLVLDDFLRTDPEGFEIAMKWLFKAGVDYDESRIWRRLTTGAFITENSTGMNVDAGAESSDTHSNAEAEAAAD</sequence>
<feature type="region of interest" description="Disordered" evidence="1">
    <location>
        <begin position="1"/>
        <end position="61"/>
    </location>
</feature>
<keyword evidence="4" id="KW-1185">Reference proteome</keyword>
<feature type="compositionally biased region" description="Basic residues" evidence="1">
    <location>
        <begin position="146"/>
        <end position="155"/>
    </location>
</feature>
<feature type="compositionally biased region" description="Polar residues" evidence="1">
    <location>
        <begin position="156"/>
        <end position="166"/>
    </location>
</feature>
<organism evidence="3 4">
    <name type="scientific">Synchytrium endobioticum</name>
    <dbReference type="NCBI Taxonomy" id="286115"/>
    <lineage>
        <taxon>Eukaryota</taxon>
        <taxon>Fungi</taxon>
        <taxon>Fungi incertae sedis</taxon>
        <taxon>Chytridiomycota</taxon>
        <taxon>Chytridiomycota incertae sedis</taxon>
        <taxon>Chytridiomycetes</taxon>
        <taxon>Synchytriales</taxon>
        <taxon>Synchytriaceae</taxon>
        <taxon>Synchytrium</taxon>
    </lineage>
</organism>
<dbReference type="EMBL" id="QEAN01000013">
    <property type="protein sequence ID" value="TPX53643.1"/>
    <property type="molecule type" value="Genomic_DNA"/>
</dbReference>
<dbReference type="VEuPathDB" id="FungiDB:SeMB42_g00636"/>
<feature type="compositionally biased region" description="Low complexity" evidence="1">
    <location>
        <begin position="13"/>
        <end position="25"/>
    </location>
</feature>